<feature type="transmembrane region" description="Helical" evidence="1">
    <location>
        <begin position="289"/>
        <end position="314"/>
    </location>
</feature>
<keyword evidence="1" id="KW-1133">Transmembrane helix</keyword>
<dbReference type="GO" id="GO:0006813">
    <property type="term" value="P:potassium ion transport"/>
    <property type="evidence" value="ECO:0007669"/>
    <property type="project" value="InterPro"/>
</dbReference>
<name>A0A1H1ZY21_9ACTN</name>
<dbReference type="InterPro" id="IPR050721">
    <property type="entry name" value="Trk_Ktr_HKT_K-transport"/>
</dbReference>
<evidence type="ECO:0000313" key="4">
    <source>
        <dbReference type="Proteomes" id="UP000199103"/>
    </source>
</evidence>
<dbReference type="Pfam" id="PF02254">
    <property type="entry name" value="TrkA_N"/>
    <property type="match status" value="2"/>
</dbReference>
<dbReference type="SUPFAM" id="SSF81324">
    <property type="entry name" value="Voltage-gated potassium channels"/>
    <property type="match status" value="1"/>
</dbReference>
<dbReference type="Gene3D" id="1.10.287.70">
    <property type="match status" value="1"/>
</dbReference>
<dbReference type="PROSITE" id="PS51201">
    <property type="entry name" value="RCK_N"/>
    <property type="match status" value="1"/>
</dbReference>
<keyword evidence="1" id="KW-0472">Membrane</keyword>
<dbReference type="SUPFAM" id="SSF51735">
    <property type="entry name" value="NAD(P)-binding Rossmann-fold domains"/>
    <property type="match status" value="2"/>
</dbReference>
<dbReference type="PANTHER" id="PTHR43833:SF11">
    <property type="entry name" value="VOLTAGE-GATED POTASSIUM CHANNEL KCH"/>
    <property type="match status" value="1"/>
</dbReference>
<evidence type="ECO:0000259" key="2">
    <source>
        <dbReference type="PROSITE" id="PS51201"/>
    </source>
</evidence>
<dbReference type="OrthoDB" id="440986at2"/>
<reference evidence="3 4" key="1">
    <citation type="submission" date="2016-10" db="EMBL/GenBank/DDBJ databases">
        <authorList>
            <person name="de Groot N.N."/>
        </authorList>
    </citation>
    <scope>NUCLEOTIDE SEQUENCE [LARGE SCALE GENOMIC DNA]</scope>
    <source>
        <strain evidence="3 4">DSM 21800</strain>
    </source>
</reference>
<dbReference type="Proteomes" id="UP000199103">
    <property type="component" value="Chromosome I"/>
</dbReference>
<dbReference type="Gene3D" id="3.40.50.720">
    <property type="entry name" value="NAD(P)-binding Rossmann-like Domain"/>
    <property type="match status" value="2"/>
</dbReference>
<keyword evidence="4" id="KW-1185">Reference proteome</keyword>
<feature type="domain" description="RCK N-terminal" evidence="2">
    <location>
        <begin position="330"/>
        <end position="451"/>
    </location>
</feature>
<dbReference type="SUPFAM" id="SSF116726">
    <property type="entry name" value="TrkA C-terminal domain-like"/>
    <property type="match status" value="1"/>
</dbReference>
<protein>
    <submittedName>
        <fullName evidence="3">Trk K+ transport system, NAD-binding component</fullName>
    </submittedName>
</protein>
<organism evidence="3 4">
    <name type="scientific">Microlunatus soli</name>
    <dbReference type="NCBI Taxonomy" id="630515"/>
    <lineage>
        <taxon>Bacteria</taxon>
        <taxon>Bacillati</taxon>
        <taxon>Actinomycetota</taxon>
        <taxon>Actinomycetes</taxon>
        <taxon>Propionibacteriales</taxon>
        <taxon>Propionibacteriaceae</taxon>
        <taxon>Microlunatus</taxon>
    </lineage>
</organism>
<dbReference type="InterPro" id="IPR036291">
    <property type="entry name" value="NAD(P)-bd_dom_sf"/>
</dbReference>
<keyword evidence="1" id="KW-0812">Transmembrane</keyword>
<evidence type="ECO:0000256" key="1">
    <source>
        <dbReference type="SAM" id="Phobius"/>
    </source>
</evidence>
<dbReference type="InterPro" id="IPR036721">
    <property type="entry name" value="RCK_C_sf"/>
</dbReference>
<evidence type="ECO:0000313" key="3">
    <source>
        <dbReference type="EMBL" id="SDT38648.1"/>
    </source>
</evidence>
<dbReference type="STRING" id="630515.SAMN04489812_5540"/>
<gene>
    <name evidence="3" type="ORF">SAMN04489812_5540</name>
</gene>
<feature type="transmembrane region" description="Helical" evidence="1">
    <location>
        <begin position="237"/>
        <end position="255"/>
    </location>
</feature>
<dbReference type="InterPro" id="IPR003148">
    <property type="entry name" value="RCK_N"/>
</dbReference>
<proteinExistence type="predicted"/>
<accession>A0A1H1ZY21</accession>
<sequence length="556" mass="58586">MTAMPDAPEETSHVDRVGHVVVVGADSIVVRLTEELERAGEQTVIVARAGADPDLISDARAHGAEVVTAGRVREPDLIAAGIKGAKAAVIIDEDDVWVIRVALVVEELNPEVRLVLGLSDARLGARLRPVLGECEILSPAALAAPSFVAAALATTDTMTFEIGGRLVVAGPADRVGGDRLGVIGDSEQTELSGAVLPADATGDIVLGTELVGRSSPAVRQSGMFGALTRVIDRRLRLVLLGLAILILLSTVYFKLVGVDWLEALYLAFTASTDTGIGDSEEHLGVGFRFGAVIIQLFGLMLSSGITAVIVDALISARLEELSGGIRGRPRDHVVVCGLGRIGTEVAIRLHSRGVSVVAIEQDERAVGVSRIRARKIPVLIGAAGEDAILAAAGVSRAHAVLALTDNDSVNLEIGLVAKQAKENVRVVTRVFDHELAGRVERRLKLGATRSLSMLAAPAFASAALSRTDRLIFPIGRWVLIFTELTVQADSGAAGIRLSELPDPDVARVLAHRPVGGNRWDWQPGNPRLAVGDQLAVAATRTGLARMLLLTKVTRRS</sequence>
<dbReference type="PANTHER" id="PTHR43833">
    <property type="entry name" value="POTASSIUM CHANNEL PROTEIN 2-RELATED-RELATED"/>
    <property type="match status" value="1"/>
</dbReference>
<dbReference type="EMBL" id="LT629772">
    <property type="protein sequence ID" value="SDT38648.1"/>
    <property type="molecule type" value="Genomic_DNA"/>
</dbReference>
<dbReference type="AlphaFoldDB" id="A0A1H1ZY21"/>